<comment type="caution">
    <text evidence="2">The sequence shown here is derived from an EMBL/GenBank/DDBJ whole genome shotgun (WGS) entry which is preliminary data.</text>
</comment>
<gene>
    <name evidence="2" type="ORF">EVAR_52894_1</name>
</gene>
<name>A0A4C1Z265_EUMVA</name>
<dbReference type="OrthoDB" id="425681at2759"/>
<dbReference type="EMBL" id="BGZK01001475">
    <property type="protein sequence ID" value="GBP80687.1"/>
    <property type="molecule type" value="Genomic_DNA"/>
</dbReference>
<proteinExistence type="predicted"/>
<protein>
    <submittedName>
        <fullName evidence="2">Uncharacterized protein</fullName>
    </submittedName>
</protein>
<reference evidence="2 3" key="1">
    <citation type="journal article" date="2019" name="Commun. Biol.">
        <title>The bagworm genome reveals a unique fibroin gene that provides high tensile strength.</title>
        <authorList>
            <person name="Kono N."/>
            <person name="Nakamura H."/>
            <person name="Ohtoshi R."/>
            <person name="Tomita M."/>
            <person name="Numata K."/>
            <person name="Arakawa K."/>
        </authorList>
    </citation>
    <scope>NUCLEOTIDE SEQUENCE [LARGE SCALE GENOMIC DNA]</scope>
</reference>
<sequence length="142" mass="15625">MTGAKPSSCPRTKGTASRQECGNYRAISLFSVVGKLYAKIIIERVVDDTEESRHCRSTTERLGISGYYYAPRNSLKPSSSYQLYDLVLTASLLDGLGRKYNLRKVESSQKPTEEVPTHLIDSAEHAVAPGNERDRELGSGVA</sequence>
<accession>A0A4C1Z265</accession>
<dbReference type="AlphaFoldDB" id="A0A4C1Z265"/>
<keyword evidence="3" id="KW-1185">Reference proteome</keyword>
<feature type="compositionally biased region" description="Basic and acidic residues" evidence="1">
    <location>
        <begin position="131"/>
        <end position="142"/>
    </location>
</feature>
<feature type="compositionally biased region" description="Basic and acidic residues" evidence="1">
    <location>
        <begin position="106"/>
        <end position="124"/>
    </location>
</feature>
<feature type="region of interest" description="Disordered" evidence="1">
    <location>
        <begin position="106"/>
        <end position="142"/>
    </location>
</feature>
<organism evidence="2 3">
    <name type="scientific">Eumeta variegata</name>
    <name type="common">Bagworm moth</name>
    <name type="synonym">Eumeta japonica</name>
    <dbReference type="NCBI Taxonomy" id="151549"/>
    <lineage>
        <taxon>Eukaryota</taxon>
        <taxon>Metazoa</taxon>
        <taxon>Ecdysozoa</taxon>
        <taxon>Arthropoda</taxon>
        <taxon>Hexapoda</taxon>
        <taxon>Insecta</taxon>
        <taxon>Pterygota</taxon>
        <taxon>Neoptera</taxon>
        <taxon>Endopterygota</taxon>
        <taxon>Lepidoptera</taxon>
        <taxon>Glossata</taxon>
        <taxon>Ditrysia</taxon>
        <taxon>Tineoidea</taxon>
        <taxon>Psychidae</taxon>
        <taxon>Oiketicinae</taxon>
        <taxon>Eumeta</taxon>
    </lineage>
</organism>
<evidence type="ECO:0000256" key="1">
    <source>
        <dbReference type="SAM" id="MobiDB-lite"/>
    </source>
</evidence>
<evidence type="ECO:0000313" key="3">
    <source>
        <dbReference type="Proteomes" id="UP000299102"/>
    </source>
</evidence>
<evidence type="ECO:0000313" key="2">
    <source>
        <dbReference type="EMBL" id="GBP80687.1"/>
    </source>
</evidence>
<dbReference type="Proteomes" id="UP000299102">
    <property type="component" value="Unassembled WGS sequence"/>
</dbReference>